<dbReference type="InterPro" id="IPR005025">
    <property type="entry name" value="FMN_Rdtase-like_dom"/>
</dbReference>
<dbReference type="InterPro" id="IPR029039">
    <property type="entry name" value="Flavoprotein-like_sf"/>
</dbReference>
<feature type="domain" description="NADPH-dependent FMN reductase-like" evidence="3">
    <location>
        <begin position="1"/>
        <end position="152"/>
    </location>
</feature>
<protein>
    <submittedName>
        <fullName evidence="4">Flavodoxin family protein</fullName>
    </submittedName>
</protein>
<proteinExistence type="predicted"/>
<dbReference type="SUPFAM" id="SSF52218">
    <property type="entry name" value="Flavoproteins"/>
    <property type="match status" value="1"/>
</dbReference>
<accession>A0A9D9NKK6</accession>
<reference evidence="4" key="2">
    <citation type="journal article" date="2021" name="PeerJ">
        <title>Extensive microbial diversity within the chicken gut microbiome revealed by metagenomics and culture.</title>
        <authorList>
            <person name="Gilroy R."/>
            <person name="Ravi A."/>
            <person name="Getino M."/>
            <person name="Pursley I."/>
            <person name="Horton D.L."/>
            <person name="Alikhan N.F."/>
            <person name="Baker D."/>
            <person name="Gharbi K."/>
            <person name="Hall N."/>
            <person name="Watson M."/>
            <person name="Adriaenssens E.M."/>
            <person name="Foster-Nyarko E."/>
            <person name="Jarju S."/>
            <person name="Secka A."/>
            <person name="Antonio M."/>
            <person name="Oren A."/>
            <person name="Chaudhuri R.R."/>
            <person name="La Ragione R."/>
            <person name="Hildebrand F."/>
            <person name="Pallen M.J."/>
        </authorList>
    </citation>
    <scope>NUCLEOTIDE SEQUENCE</scope>
    <source>
        <strain evidence="4">6919</strain>
    </source>
</reference>
<evidence type="ECO:0000256" key="2">
    <source>
        <dbReference type="ARBA" id="ARBA00022643"/>
    </source>
</evidence>
<keyword evidence="2" id="KW-0288">FMN</keyword>
<dbReference type="PANTHER" id="PTHR43278">
    <property type="entry name" value="NAD(P)H-DEPENDENT FMN-CONTAINING OXIDOREDUCTASE YWQN-RELATED"/>
    <property type="match status" value="1"/>
</dbReference>
<dbReference type="Pfam" id="PF03358">
    <property type="entry name" value="FMN_red"/>
    <property type="match status" value="1"/>
</dbReference>
<reference evidence="4" key="1">
    <citation type="submission" date="2020-10" db="EMBL/GenBank/DDBJ databases">
        <authorList>
            <person name="Gilroy R."/>
        </authorList>
    </citation>
    <scope>NUCLEOTIDE SEQUENCE</scope>
    <source>
        <strain evidence="4">6919</strain>
    </source>
</reference>
<sequence length="210" mass="23462">MKVLLINGSPNKEGCTYTALREVETTLHANGIETEMLYLGKKPIAGCIACGSCMNTGHCFRDDLVKEIQGRLNEFDGIVIGSPVYYSGPTGQLVSFLNRLFYATETRMAGKVGAAVVSCRRGGASATFKQLNQYFTICNMPIVSSHYWNSVHGFTPDDVRKDKEGLQTMRVLGQNMAWLLKCIEIGKQNGIEKPEYEARMRTHFIQDKYE</sequence>
<evidence type="ECO:0000259" key="3">
    <source>
        <dbReference type="Pfam" id="PF03358"/>
    </source>
</evidence>
<gene>
    <name evidence="4" type="ORF">IAB88_08035</name>
</gene>
<dbReference type="AlphaFoldDB" id="A0A9D9NKK6"/>
<organism evidence="4 5">
    <name type="scientific">Candidatus Limisoma faecipullorum</name>
    <dbReference type="NCBI Taxonomy" id="2840854"/>
    <lineage>
        <taxon>Bacteria</taxon>
        <taxon>Pseudomonadati</taxon>
        <taxon>Bacteroidota</taxon>
        <taxon>Bacteroidia</taxon>
        <taxon>Bacteroidales</taxon>
        <taxon>Candidatus Limisoma</taxon>
    </lineage>
</organism>
<dbReference type="GO" id="GO:0016491">
    <property type="term" value="F:oxidoreductase activity"/>
    <property type="evidence" value="ECO:0007669"/>
    <property type="project" value="InterPro"/>
</dbReference>
<evidence type="ECO:0000256" key="1">
    <source>
        <dbReference type="ARBA" id="ARBA00022630"/>
    </source>
</evidence>
<dbReference type="EMBL" id="JADIMC010000092">
    <property type="protein sequence ID" value="MBO8476927.1"/>
    <property type="molecule type" value="Genomic_DNA"/>
</dbReference>
<dbReference type="Gene3D" id="3.40.50.360">
    <property type="match status" value="1"/>
</dbReference>
<dbReference type="InterPro" id="IPR051796">
    <property type="entry name" value="ISF_SsuE-like"/>
</dbReference>
<comment type="caution">
    <text evidence="4">The sequence shown here is derived from an EMBL/GenBank/DDBJ whole genome shotgun (WGS) entry which is preliminary data.</text>
</comment>
<dbReference type="PANTHER" id="PTHR43278:SF4">
    <property type="entry name" value="NAD(P)H-DEPENDENT FMN-CONTAINING OXIDOREDUCTASE YWQN-RELATED"/>
    <property type="match status" value="1"/>
</dbReference>
<name>A0A9D9NKK6_9BACT</name>
<evidence type="ECO:0000313" key="4">
    <source>
        <dbReference type="EMBL" id="MBO8476927.1"/>
    </source>
</evidence>
<keyword evidence="1" id="KW-0285">Flavoprotein</keyword>
<evidence type="ECO:0000313" key="5">
    <source>
        <dbReference type="Proteomes" id="UP000823598"/>
    </source>
</evidence>
<dbReference type="Proteomes" id="UP000823598">
    <property type="component" value="Unassembled WGS sequence"/>
</dbReference>